<dbReference type="RefSeq" id="WP_152191931.1">
    <property type="nucleotide sequence ID" value="NZ_WFKI01000024.1"/>
</dbReference>
<accession>A0A6L4WUC8</accession>
<dbReference type="Proteomes" id="UP000461010">
    <property type="component" value="Unassembled WGS sequence"/>
</dbReference>
<dbReference type="Proteomes" id="UP000472839">
    <property type="component" value="Unassembled WGS sequence"/>
</dbReference>
<feature type="chain" id="PRO_5027057864" evidence="1">
    <location>
        <begin position="20"/>
        <end position="122"/>
    </location>
</feature>
<evidence type="ECO:0000313" key="2">
    <source>
        <dbReference type="EMBL" id="KAB7887857.1"/>
    </source>
</evidence>
<dbReference type="EMBL" id="WFKK01000008">
    <property type="protein sequence ID" value="KAB7890011.1"/>
    <property type="molecule type" value="Genomic_DNA"/>
</dbReference>
<organism evidence="3 5">
    <name type="scientific">Poseidonibacter ostreae</name>
    <dbReference type="NCBI Taxonomy" id="2654171"/>
    <lineage>
        <taxon>Bacteria</taxon>
        <taxon>Pseudomonadati</taxon>
        <taxon>Campylobacterota</taxon>
        <taxon>Epsilonproteobacteria</taxon>
        <taxon>Campylobacterales</taxon>
        <taxon>Arcobacteraceae</taxon>
        <taxon>Poseidonibacter</taxon>
    </lineage>
</organism>
<name>A0A6L4WUC8_9BACT</name>
<evidence type="ECO:0000313" key="4">
    <source>
        <dbReference type="Proteomes" id="UP000461010"/>
    </source>
</evidence>
<feature type="signal peptide" evidence="1">
    <location>
        <begin position="1"/>
        <end position="19"/>
    </location>
</feature>
<comment type="caution">
    <text evidence="3">The sequence shown here is derived from an EMBL/GenBank/DDBJ whole genome shotgun (WGS) entry which is preliminary data.</text>
</comment>
<protein>
    <submittedName>
        <fullName evidence="3">Uncharacterized protein</fullName>
    </submittedName>
</protein>
<sequence>MIKKLLLIISITFVSTILANEVKVVNVSAKCSVDKICTFNVTLEHEDTGWKHYANKWEIYTPKGKLLATRTLYHPHVKEQPFTRSLSGVKIPKELDKVIVKGHDLVHGYSDNIFVYEFNKKD</sequence>
<proteinExistence type="predicted"/>
<keyword evidence="4" id="KW-1185">Reference proteome</keyword>
<dbReference type="EMBL" id="WFKJ01000057">
    <property type="protein sequence ID" value="KAB7887857.1"/>
    <property type="molecule type" value="Genomic_DNA"/>
</dbReference>
<evidence type="ECO:0000256" key="1">
    <source>
        <dbReference type="SAM" id="SignalP"/>
    </source>
</evidence>
<dbReference type="AlphaFoldDB" id="A0A6L4WUC8"/>
<reference evidence="4 5" key="1">
    <citation type="submission" date="2019-10" db="EMBL/GenBank/DDBJ databases">
        <title>Poseidonibacter ostreae sp. nov., isolated from the gut of the Ostrea denselamellosa.</title>
        <authorList>
            <person name="Choi A."/>
        </authorList>
    </citation>
    <scope>NUCLEOTIDE SEQUENCE [LARGE SCALE GENOMIC DNA]</scope>
    <source>
        <strain evidence="3 5">SJOD-M-33</strain>
        <strain evidence="2 4">SJOD-M-5</strain>
    </source>
</reference>
<evidence type="ECO:0000313" key="5">
    <source>
        <dbReference type="Proteomes" id="UP000472839"/>
    </source>
</evidence>
<evidence type="ECO:0000313" key="3">
    <source>
        <dbReference type="EMBL" id="KAB7890011.1"/>
    </source>
</evidence>
<keyword evidence="1" id="KW-0732">Signal</keyword>
<gene>
    <name evidence="2" type="ORF">GBG18_13645</name>
    <name evidence="3" type="ORF">GBG19_04580</name>
</gene>